<feature type="region of interest" description="Disordered" evidence="1">
    <location>
        <begin position="198"/>
        <end position="224"/>
    </location>
</feature>
<protein>
    <submittedName>
        <fullName evidence="3">Putative Nascent polypeptide-associated complex subunit alpha-like 2</fullName>
    </submittedName>
</protein>
<dbReference type="AlphaFoldDB" id="A0A8J5MQ01"/>
<sequence length="614" mass="67599">MTRWKVHPLEMCGGKHTNGTLEYHECICNFDFKRQKHYLQTLKYKHCLLADEMRKIENFELYVIIAVVVGVVLIFGVAAFCSCKWYFQTNDNPCGCLSCGKKKKKKKSENTSIEGEPPPNIAQENGRQAWTPIRVVPYKDSLDGTLDSRCETLDTVSNESPGFCMNFCLSDPVQDCCEFFDCDIMWRKKNIYTIPMFGRRKQPPLQRRPTRPAPPPPKPSVSVPPMMKYPEPMHIGYDDDVECEPVPEAPPSPEPVRVEQPRAMYVDPLAFLQRPFLKSTKEKSVEEEPEALYSKMKGFVFGKAKKSSSIVSLNKLGVSPNPDTVSNTSSKKSKYSRTGSLASLHNLSDEQLDASYHNKRSMSLASLHMVEEEPTKRMAPKALGNKLLMARSRGSLHNICEDDIPPSMRTDEYIDLEEMSKRIEAKMQAANDGTLGKNSPRPPAYSDGSGVPDPSSHSVVGSGSWTPNFVPASVYGSPQMTTDGAPLPYPLSLHQMSSPGHQHRAPLGFESPYGSSSSFRSGEESANSKYFPPVPATPERPAVPARIAIGSPVVNSGTLGRPKPAVPPRPPGSGSNSPKPRAPQPPTLGRSSHIVKPSAPPPPPPVTTPIESSL</sequence>
<feature type="region of interest" description="Disordered" evidence="1">
    <location>
        <begin position="486"/>
        <end position="614"/>
    </location>
</feature>
<keyword evidence="2" id="KW-0812">Transmembrane</keyword>
<reference evidence="3" key="1">
    <citation type="journal article" date="2021" name="Sci. Adv.">
        <title>The American lobster genome reveals insights on longevity, neural, and immune adaptations.</title>
        <authorList>
            <person name="Polinski J.M."/>
            <person name="Zimin A.V."/>
            <person name="Clark K.F."/>
            <person name="Kohn A.B."/>
            <person name="Sadowski N."/>
            <person name="Timp W."/>
            <person name="Ptitsyn A."/>
            <person name="Khanna P."/>
            <person name="Romanova D.Y."/>
            <person name="Williams P."/>
            <person name="Greenwood S.J."/>
            <person name="Moroz L.L."/>
            <person name="Walt D.R."/>
            <person name="Bodnar A.G."/>
        </authorList>
    </citation>
    <scope>NUCLEOTIDE SEQUENCE</scope>
    <source>
        <strain evidence="3">GMGI-L3</strain>
    </source>
</reference>
<dbReference type="OrthoDB" id="6366328at2759"/>
<evidence type="ECO:0000256" key="2">
    <source>
        <dbReference type="SAM" id="Phobius"/>
    </source>
</evidence>
<gene>
    <name evidence="3" type="primary">naca-L2</name>
    <name evidence="3" type="ORF">Hamer_G004158</name>
</gene>
<dbReference type="EMBL" id="JAHLQT010033114">
    <property type="protein sequence ID" value="KAG7159518.1"/>
    <property type="molecule type" value="Genomic_DNA"/>
</dbReference>
<accession>A0A8J5MQ01</accession>
<evidence type="ECO:0000313" key="4">
    <source>
        <dbReference type="Proteomes" id="UP000747542"/>
    </source>
</evidence>
<comment type="caution">
    <text evidence="3">The sequence shown here is derived from an EMBL/GenBank/DDBJ whole genome shotgun (WGS) entry which is preliminary data.</text>
</comment>
<feature type="compositionally biased region" description="Low complexity" evidence="1">
    <location>
        <begin position="508"/>
        <end position="528"/>
    </location>
</feature>
<proteinExistence type="predicted"/>
<organism evidence="3 4">
    <name type="scientific">Homarus americanus</name>
    <name type="common">American lobster</name>
    <dbReference type="NCBI Taxonomy" id="6706"/>
    <lineage>
        <taxon>Eukaryota</taxon>
        <taxon>Metazoa</taxon>
        <taxon>Ecdysozoa</taxon>
        <taxon>Arthropoda</taxon>
        <taxon>Crustacea</taxon>
        <taxon>Multicrustacea</taxon>
        <taxon>Malacostraca</taxon>
        <taxon>Eumalacostraca</taxon>
        <taxon>Eucarida</taxon>
        <taxon>Decapoda</taxon>
        <taxon>Pleocyemata</taxon>
        <taxon>Astacidea</taxon>
        <taxon>Nephropoidea</taxon>
        <taxon>Nephropidae</taxon>
        <taxon>Homarus</taxon>
    </lineage>
</organism>
<keyword evidence="2" id="KW-0472">Membrane</keyword>
<name>A0A8J5MQ01_HOMAM</name>
<feature type="compositionally biased region" description="Pro residues" evidence="1">
    <location>
        <begin position="598"/>
        <end position="607"/>
    </location>
</feature>
<feature type="transmembrane region" description="Helical" evidence="2">
    <location>
        <begin position="61"/>
        <end position="87"/>
    </location>
</feature>
<dbReference type="Proteomes" id="UP000747542">
    <property type="component" value="Unassembled WGS sequence"/>
</dbReference>
<evidence type="ECO:0000256" key="1">
    <source>
        <dbReference type="SAM" id="MobiDB-lite"/>
    </source>
</evidence>
<keyword evidence="2" id="KW-1133">Transmembrane helix</keyword>
<keyword evidence="4" id="KW-1185">Reference proteome</keyword>
<feature type="region of interest" description="Disordered" evidence="1">
    <location>
        <begin position="429"/>
        <end position="462"/>
    </location>
</feature>
<evidence type="ECO:0000313" key="3">
    <source>
        <dbReference type="EMBL" id="KAG7159518.1"/>
    </source>
</evidence>